<dbReference type="InterPro" id="IPR000566">
    <property type="entry name" value="Lipocln_cytosolic_FA-bd_dom"/>
</dbReference>
<dbReference type="GeneID" id="106806234"/>
<evidence type="ECO:0000259" key="4">
    <source>
        <dbReference type="PROSITE" id="PS00214"/>
    </source>
</evidence>
<organism evidence="5 6">
    <name type="scientific">Priapulus caudatus</name>
    <name type="common">Priapulid worm</name>
    <dbReference type="NCBI Taxonomy" id="37621"/>
    <lineage>
        <taxon>Eukaryota</taxon>
        <taxon>Metazoa</taxon>
        <taxon>Ecdysozoa</taxon>
        <taxon>Scalidophora</taxon>
        <taxon>Priapulida</taxon>
        <taxon>Priapulimorpha</taxon>
        <taxon>Priapulimorphida</taxon>
        <taxon>Priapulidae</taxon>
        <taxon>Priapulus</taxon>
    </lineage>
</organism>
<evidence type="ECO:0000256" key="3">
    <source>
        <dbReference type="RuleBase" id="RU003696"/>
    </source>
</evidence>
<feature type="domain" description="Cytosolic fatty-acid binding proteins" evidence="4">
    <location>
        <begin position="6"/>
        <end position="23"/>
    </location>
</feature>
<dbReference type="PRINTS" id="PR00178">
    <property type="entry name" value="FATTYACIDBP"/>
</dbReference>
<dbReference type="PROSITE" id="PS00214">
    <property type="entry name" value="FABP"/>
    <property type="match status" value="1"/>
</dbReference>
<dbReference type="SUPFAM" id="SSF50814">
    <property type="entry name" value="Lipocalins"/>
    <property type="match status" value="1"/>
</dbReference>
<dbReference type="Proteomes" id="UP000695022">
    <property type="component" value="Unplaced"/>
</dbReference>
<dbReference type="InterPro" id="IPR031259">
    <property type="entry name" value="ILBP"/>
</dbReference>
<protein>
    <submittedName>
        <fullName evidence="6">Fatty acid-binding protein, brain-like</fullName>
    </submittedName>
</protein>
<evidence type="ECO:0000313" key="5">
    <source>
        <dbReference type="Proteomes" id="UP000695022"/>
    </source>
</evidence>
<comment type="similarity">
    <text evidence="1 3">Belongs to the calycin superfamily. Fatty-acid binding protein (FABP) family.</text>
</comment>
<reference evidence="6" key="1">
    <citation type="submission" date="2025-08" db="UniProtKB">
        <authorList>
            <consortium name="RefSeq"/>
        </authorList>
    </citation>
    <scope>IDENTIFICATION</scope>
</reference>
<keyword evidence="2" id="KW-0446">Lipid-binding</keyword>
<evidence type="ECO:0000256" key="2">
    <source>
        <dbReference type="ARBA" id="ARBA00023121"/>
    </source>
</evidence>
<dbReference type="Pfam" id="PF00061">
    <property type="entry name" value="Lipocalin"/>
    <property type="match status" value="1"/>
</dbReference>
<gene>
    <name evidence="6" type="primary">LOC106806234</name>
</gene>
<proteinExistence type="inferred from homology"/>
<sequence length="134" mass="15279">MAQFCGKWKLAKTENFDEYMKALGVNFVLRKMAATASPVTEITYEDGVFTVTTTTTFKTNIFKFKMGEQFEEQTGDGRNCESSVTQDGNKWIHVQKDTKEAGLETTITREFTDDAMKMELILGEIVCKRDYSKL</sequence>
<name>A0ABM1DUG6_PRICU</name>
<evidence type="ECO:0000313" key="6">
    <source>
        <dbReference type="RefSeq" id="XP_014663587.1"/>
    </source>
</evidence>
<keyword evidence="5" id="KW-1185">Reference proteome</keyword>
<dbReference type="InterPro" id="IPR000463">
    <property type="entry name" value="Fatty_acid-bd"/>
</dbReference>
<evidence type="ECO:0000256" key="1">
    <source>
        <dbReference type="ARBA" id="ARBA00008390"/>
    </source>
</evidence>
<dbReference type="PANTHER" id="PTHR11955">
    <property type="entry name" value="FATTY ACID BINDING PROTEIN"/>
    <property type="match status" value="1"/>
</dbReference>
<dbReference type="InterPro" id="IPR012674">
    <property type="entry name" value="Calycin"/>
</dbReference>
<accession>A0ABM1DUG6</accession>
<keyword evidence="3" id="KW-0813">Transport</keyword>
<dbReference type="RefSeq" id="XP_014663587.1">
    <property type="nucleotide sequence ID" value="XM_014808101.1"/>
</dbReference>
<dbReference type="Gene3D" id="2.40.128.20">
    <property type="match status" value="1"/>
</dbReference>